<evidence type="ECO:0000313" key="7">
    <source>
        <dbReference type="EMBL" id="CAL1540573.1"/>
    </source>
</evidence>
<feature type="disulfide bond" evidence="5">
    <location>
        <begin position="326"/>
        <end position="337"/>
    </location>
</feature>
<dbReference type="Proteomes" id="UP001497497">
    <property type="component" value="Unassembled WGS sequence"/>
</dbReference>
<reference evidence="7 8" key="1">
    <citation type="submission" date="2024-04" db="EMBL/GenBank/DDBJ databases">
        <authorList>
            <consortium name="Genoscope - CEA"/>
            <person name="William W."/>
        </authorList>
    </citation>
    <scope>NUCLEOTIDE SEQUENCE [LARGE SCALE GENOMIC DNA]</scope>
</reference>
<name>A0AAV2I1W4_LYMST</name>
<feature type="binding site" evidence="4">
    <location>
        <position position="216"/>
    </location>
    <ligand>
        <name>3'-phosphoadenylyl sulfate</name>
        <dbReference type="ChEBI" id="CHEBI:58339"/>
    </ligand>
</feature>
<comment type="caution">
    <text evidence="7">The sequence shown here is derived from an EMBL/GenBank/DDBJ whole genome shotgun (WGS) entry which is preliminary data.</text>
</comment>
<keyword evidence="8" id="KW-1185">Reference proteome</keyword>
<dbReference type="PANTHER" id="PTHR10605">
    <property type="entry name" value="HEPARAN SULFATE SULFOTRANSFERASE"/>
    <property type="match status" value="1"/>
</dbReference>
<dbReference type="InterPro" id="IPR027417">
    <property type="entry name" value="P-loop_NTPase"/>
</dbReference>
<evidence type="ECO:0000256" key="2">
    <source>
        <dbReference type="ARBA" id="ARBA00023180"/>
    </source>
</evidence>
<dbReference type="AlphaFoldDB" id="A0AAV2I1W4"/>
<sequence>MRSVKIHWVKLTALIFLMMALTAVSTVWISSRSLYPNLLESIMSRQVRDSVGLVGARFTQEEPIFPEEFRQEAPPIRQTTNENNQTIMIRRPKGVDLDPKPVAWVGNISLSHLGLKELPASRPPACILLGFGKCGTSALLEFLDLHPKIVSLDWEPDYFCDRMYPKYDLQWYVKKMPPSFSDQLTIEKSPCYIVEHDSHIRMHAMNSSLKIMVIIRDPITRLLSEYGHYAATENYWGRRAMTFEERVYNLRTQEFKVAQILKVGDYAPHFEHLLKVFPRNQVLILDGDKLVTDPLSQVRRVEEFLGLRHEITDNDIYFDQSKGFYCMKWPLTKETKCLGKSKGRVHEEIDPDFKRKLIDFFVPYNERFFKIVGQRFDWLK</sequence>
<dbReference type="Pfam" id="PF00685">
    <property type="entry name" value="Sulfotransfer_1"/>
    <property type="match status" value="1"/>
</dbReference>
<dbReference type="Gene3D" id="3.40.50.300">
    <property type="entry name" value="P-loop containing nucleotide triphosphate hydrolases"/>
    <property type="match status" value="1"/>
</dbReference>
<dbReference type="SUPFAM" id="SSF52540">
    <property type="entry name" value="P-loop containing nucleoside triphosphate hydrolases"/>
    <property type="match status" value="1"/>
</dbReference>
<dbReference type="PANTHER" id="PTHR10605:SF65">
    <property type="entry name" value="GH20068P"/>
    <property type="match status" value="1"/>
</dbReference>
<keyword evidence="5" id="KW-1015">Disulfide bond</keyword>
<evidence type="ECO:0000256" key="3">
    <source>
        <dbReference type="PIRSR" id="PIRSR637359-1"/>
    </source>
</evidence>
<gene>
    <name evidence="7" type="ORF">GSLYS_00014222001</name>
</gene>
<evidence type="ECO:0000256" key="1">
    <source>
        <dbReference type="ARBA" id="ARBA00022679"/>
    </source>
</evidence>
<evidence type="ECO:0000256" key="5">
    <source>
        <dbReference type="PIRSR" id="PIRSR637359-3"/>
    </source>
</evidence>
<dbReference type="EMBL" id="CAXITT010000388">
    <property type="protein sequence ID" value="CAL1540573.1"/>
    <property type="molecule type" value="Genomic_DNA"/>
</dbReference>
<proteinExistence type="predicted"/>
<accession>A0AAV2I1W4</accession>
<feature type="binding site" evidence="4">
    <location>
        <position position="325"/>
    </location>
    <ligand>
        <name>3'-phosphoadenylyl sulfate</name>
        <dbReference type="ChEBI" id="CHEBI:58339"/>
    </ligand>
</feature>
<dbReference type="GO" id="GO:0008467">
    <property type="term" value="F:[heparan sulfate]-glucosamine 3-sulfotransferase activity"/>
    <property type="evidence" value="ECO:0007669"/>
    <property type="project" value="TreeGrafter"/>
</dbReference>
<evidence type="ECO:0000256" key="4">
    <source>
        <dbReference type="PIRSR" id="PIRSR637359-2"/>
    </source>
</evidence>
<feature type="binding site" evidence="4">
    <location>
        <begin position="342"/>
        <end position="346"/>
    </location>
    <ligand>
        <name>3'-phosphoadenylyl sulfate</name>
        <dbReference type="ChEBI" id="CHEBI:58339"/>
    </ligand>
</feature>
<evidence type="ECO:0000259" key="6">
    <source>
        <dbReference type="Pfam" id="PF00685"/>
    </source>
</evidence>
<organism evidence="7 8">
    <name type="scientific">Lymnaea stagnalis</name>
    <name type="common">Great pond snail</name>
    <name type="synonym">Helix stagnalis</name>
    <dbReference type="NCBI Taxonomy" id="6523"/>
    <lineage>
        <taxon>Eukaryota</taxon>
        <taxon>Metazoa</taxon>
        <taxon>Spiralia</taxon>
        <taxon>Lophotrochozoa</taxon>
        <taxon>Mollusca</taxon>
        <taxon>Gastropoda</taxon>
        <taxon>Heterobranchia</taxon>
        <taxon>Euthyneura</taxon>
        <taxon>Panpulmonata</taxon>
        <taxon>Hygrophila</taxon>
        <taxon>Lymnaeoidea</taxon>
        <taxon>Lymnaeidae</taxon>
        <taxon>Lymnaea</taxon>
    </lineage>
</organism>
<feature type="domain" description="Sulfotransferase" evidence="6">
    <location>
        <begin position="125"/>
        <end position="348"/>
    </location>
</feature>
<keyword evidence="1" id="KW-0808">Transferase</keyword>
<dbReference type="InterPro" id="IPR000863">
    <property type="entry name" value="Sulfotransferase_dom"/>
</dbReference>
<keyword evidence="2" id="KW-0325">Glycoprotein</keyword>
<feature type="binding site" evidence="4">
    <location>
        <position position="224"/>
    </location>
    <ligand>
        <name>3'-phosphoadenylyl sulfate</name>
        <dbReference type="ChEBI" id="CHEBI:58339"/>
    </ligand>
</feature>
<dbReference type="InterPro" id="IPR037359">
    <property type="entry name" value="NST/OST"/>
</dbReference>
<evidence type="ECO:0000313" key="8">
    <source>
        <dbReference type="Proteomes" id="UP001497497"/>
    </source>
</evidence>
<protein>
    <recommendedName>
        <fullName evidence="6">Sulfotransferase domain-containing protein</fullName>
    </recommendedName>
</protein>
<feature type="active site" description="For sulfotransferase activity" evidence="3">
    <location>
        <position position="133"/>
    </location>
</feature>